<dbReference type="FunFam" id="2.60.40.10:FF:000349">
    <property type="entry name" value="Basement membrane-specific heparan sulfate proteoglycan core protein"/>
    <property type="match status" value="1"/>
</dbReference>
<dbReference type="CDD" id="cd00112">
    <property type="entry name" value="LDLa"/>
    <property type="match status" value="2"/>
</dbReference>
<dbReference type="FunFam" id="2.60.40.10:FF:000918">
    <property type="entry name" value="Heparan sulfate proteoglycan 2"/>
    <property type="match status" value="1"/>
</dbReference>
<dbReference type="GO" id="GO:0002009">
    <property type="term" value="P:morphogenesis of an epithelium"/>
    <property type="evidence" value="ECO:0007669"/>
    <property type="project" value="UniProtKB-ARBA"/>
</dbReference>
<dbReference type="FunFam" id="2.10.25.10:FF:000106">
    <property type="entry name" value="Heparan sulfate proteoglycan 2"/>
    <property type="match status" value="2"/>
</dbReference>
<dbReference type="Gene3D" id="4.10.400.10">
    <property type="entry name" value="Low-density Lipoprotein Receptor"/>
    <property type="match status" value="2"/>
</dbReference>
<keyword evidence="4 21" id="KW-0245">EGF-like domain</keyword>
<dbReference type="InterPro" id="IPR023415">
    <property type="entry name" value="LDLR_class-A_CS"/>
</dbReference>
<feature type="domain" description="Ig-like" evidence="29">
    <location>
        <begin position="2532"/>
        <end position="2618"/>
    </location>
</feature>
<dbReference type="SUPFAM" id="SSF48726">
    <property type="entry name" value="Immunoglobulin"/>
    <property type="match status" value="18"/>
</dbReference>
<feature type="disulfide bond" evidence="21">
    <location>
        <begin position="3274"/>
        <end position="3283"/>
    </location>
</feature>
<feature type="domain" description="Ig-like" evidence="29">
    <location>
        <begin position="1964"/>
        <end position="2046"/>
    </location>
</feature>
<feature type="domain" description="Ig-like" evidence="29">
    <location>
        <begin position="2155"/>
        <end position="2237"/>
    </location>
</feature>
<keyword evidence="11 21" id="KW-1015">Disulfide bond</keyword>
<dbReference type="CDD" id="cd05754">
    <property type="entry name" value="IgI_Perlecan_like"/>
    <property type="match status" value="1"/>
</dbReference>
<evidence type="ECO:0000256" key="14">
    <source>
        <dbReference type="ARBA" id="ARBA00023292"/>
    </source>
</evidence>
<dbReference type="InterPro" id="IPR056863">
    <property type="entry name" value="LMN_ATRN_NET-like_EGF"/>
</dbReference>
<dbReference type="Gene3D" id="2.60.40.10">
    <property type="entry name" value="Immunoglobulins"/>
    <property type="match status" value="18"/>
</dbReference>
<feature type="domain" description="Laminin G" evidence="26">
    <location>
        <begin position="3069"/>
        <end position="3251"/>
    </location>
</feature>
<evidence type="ECO:0000259" key="26">
    <source>
        <dbReference type="PROSITE" id="PS50025"/>
    </source>
</evidence>
<keyword evidence="5" id="KW-0037">Angiogenesis</keyword>
<evidence type="ECO:0000256" key="6">
    <source>
        <dbReference type="ARBA" id="ARBA00022723"/>
    </source>
</evidence>
<feature type="domain" description="Ig-like" evidence="29">
    <location>
        <begin position="1591"/>
        <end position="1679"/>
    </location>
</feature>
<evidence type="ECO:0000256" key="17">
    <source>
        <dbReference type="ARBA" id="ARBA00058618"/>
    </source>
</evidence>
<feature type="disulfide bond" evidence="21">
    <location>
        <begin position="3296"/>
        <end position="3313"/>
    </location>
</feature>
<feature type="domain" description="Laminin G" evidence="26">
    <location>
        <begin position="3331"/>
        <end position="3511"/>
    </location>
</feature>
<dbReference type="SMART" id="SM00179">
    <property type="entry name" value="EGF_CA"/>
    <property type="match status" value="4"/>
</dbReference>
<feature type="domain" description="Laminin G" evidence="26">
    <location>
        <begin position="3603"/>
        <end position="3792"/>
    </location>
</feature>
<feature type="disulfide bond" evidence="21">
    <location>
        <begin position="3569"/>
        <end position="3578"/>
    </location>
</feature>
<dbReference type="InterPro" id="IPR002049">
    <property type="entry name" value="LE_dom"/>
</dbReference>
<protein>
    <recommendedName>
        <fullName evidence="20">Basement membrane-specific heparan sulfate proteoglycan core protein</fullName>
    </recommendedName>
</protein>
<feature type="disulfide bond" evidence="22">
    <location>
        <begin position="162"/>
        <end position="177"/>
    </location>
</feature>
<feature type="disulfide bond" evidence="21">
    <location>
        <begin position="3534"/>
        <end position="3543"/>
    </location>
</feature>
<feature type="domain" description="Ig-like" evidence="29">
    <location>
        <begin position="2892"/>
        <end position="2976"/>
    </location>
</feature>
<evidence type="ECO:0000256" key="9">
    <source>
        <dbReference type="ARBA" id="ARBA00022837"/>
    </source>
</evidence>
<evidence type="ECO:0000256" key="16">
    <source>
        <dbReference type="ARBA" id="ARBA00053711"/>
    </source>
</evidence>
<dbReference type="SUPFAM" id="SSF57196">
    <property type="entry name" value="EGF/Laminin"/>
    <property type="match status" value="8"/>
</dbReference>
<proteinExistence type="predicted"/>
<feature type="domain" description="EGF-like" evidence="27">
    <location>
        <begin position="3287"/>
        <end position="3325"/>
    </location>
</feature>
<dbReference type="SMART" id="SM00181">
    <property type="entry name" value="EGF"/>
    <property type="match status" value="12"/>
</dbReference>
<feature type="disulfide bond" evidence="23">
    <location>
        <begin position="1054"/>
        <end position="1063"/>
    </location>
</feature>
<dbReference type="Pfam" id="PF00052">
    <property type="entry name" value="Laminin_B"/>
    <property type="match status" value="3"/>
</dbReference>
<feature type="domain" description="Ig-like" evidence="29">
    <location>
        <begin position="224"/>
        <end position="301"/>
    </location>
</feature>
<evidence type="ECO:0000259" key="29">
    <source>
        <dbReference type="PROSITE" id="PS50835"/>
    </source>
</evidence>
<evidence type="ECO:0000259" key="27">
    <source>
        <dbReference type="PROSITE" id="PS50026"/>
    </source>
</evidence>
<dbReference type="SUPFAM" id="SSF57424">
    <property type="entry name" value="LDL receptor-like module"/>
    <property type="match status" value="2"/>
</dbReference>
<dbReference type="InterPro" id="IPR002172">
    <property type="entry name" value="LDrepeatLR_classA_rpt"/>
</dbReference>
<dbReference type="PROSITE" id="PS00022">
    <property type="entry name" value="EGF_1"/>
    <property type="match status" value="5"/>
</dbReference>
<dbReference type="Pfam" id="PF00054">
    <property type="entry name" value="Laminin_G_1"/>
    <property type="match status" value="3"/>
</dbReference>
<evidence type="ECO:0000256" key="7">
    <source>
        <dbReference type="ARBA" id="ARBA00022729"/>
    </source>
</evidence>
<feature type="domain" description="Ig-like" evidence="29">
    <location>
        <begin position="1776"/>
        <end position="1861"/>
    </location>
</feature>
<feature type="domain" description="Ig-like" evidence="29">
    <location>
        <begin position="2718"/>
        <end position="2800"/>
    </location>
</feature>
<feature type="disulfide bond" evidence="23">
    <location>
        <begin position="1403"/>
        <end position="1412"/>
    </location>
</feature>
<dbReference type="OrthoDB" id="10055367at2759"/>
<keyword evidence="13" id="KW-0357">Heparan sulfate</keyword>
<feature type="domain" description="Laminin EGF-like" evidence="28">
    <location>
        <begin position="580"/>
        <end position="629"/>
    </location>
</feature>
<dbReference type="FunFam" id="2.60.40.10:FF:000602">
    <property type="entry name" value="Basement membrane-specific heparan sulfate proteoglycan core protein"/>
    <property type="match status" value="1"/>
</dbReference>
<evidence type="ECO:0000313" key="32">
    <source>
        <dbReference type="Proteomes" id="UP000770717"/>
    </source>
</evidence>
<evidence type="ECO:0000256" key="15">
    <source>
        <dbReference type="ARBA" id="ARBA00023319"/>
    </source>
</evidence>
<dbReference type="FunFam" id="2.60.40.10:FF:000666">
    <property type="entry name" value="basement membrane-specific heparan sulfate proteoglycan core protein-like"/>
    <property type="match status" value="1"/>
</dbReference>
<dbReference type="InterPro" id="IPR013106">
    <property type="entry name" value="Ig_V-set"/>
</dbReference>
<feature type="region of interest" description="Disordered" evidence="24">
    <location>
        <begin position="85"/>
        <end position="128"/>
    </location>
</feature>
<dbReference type="FunFam" id="2.10.25.10:FF:000128">
    <property type="entry name" value="laminin subunit alpha-2 isoform X1"/>
    <property type="match status" value="1"/>
</dbReference>
<evidence type="ECO:0000256" key="4">
    <source>
        <dbReference type="ARBA" id="ARBA00022536"/>
    </source>
</evidence>
<dbReference type="PRINTS" id="PR00261">
    <property type="entry name" value="LDLRECEPTOR"/>
</dbReference>
<dbReference type="PROSITE" id="PS50027">
    <property type="entry name" value="EGF_LAM_2"/>
    <property type="match status" value="5"/>
</dbReference>
<dbReference type="Pfam" id="PF00008">
    <property type="entry name" value="EGF"/>
    <property type="match status" value="2"/>
</dbReference>
<feature type="disulfide bond" evidence="23">
    <location>
        <begin position="599"/>
        <end position="608"/>
    </location>
</feature>
<evidence type="ECO:0000256" key="19">
    <source>
        <dbReference type="ARBA" id="ARBA00063958"/>
    </source>
</evidence>
<dbReference type="InterPro" id="IPR001881">
    <property type="entry name" value="EGF-like_Ca-bd_dom"/>
</dbReference>
<evidence type="ECO:0000256" key="13">
    <source>
        <dbReference type="ARBA" id="ARBA00023207"/>
    </source>
</evidence>
<dbReference type="PANTHER" id="PTHR12231">
    <property type="entry name" value="CTX-RELATED TYPE I TRANSMEMBRANE PROTEIN"/>
    <property type="match status" value="1"/>
</dbReference>
<feature type="disulfide bond" evidence="23">
    <location>
        <begin position="1116"/>
        <end position="1125"/>
    </location>
</feature>
<dbReference type="PROSITE" id="PS50068">
    <property type="entry name" value="LDLRA_2"/>
    <property type="match status" value="2"/>
</dbReference>
<evidence type="ECO:0000256" key="11">
    <source>
        <dbReference type="ARBA" id="ARBA00023157"/>
    </source>
</evidence>
<dbReference type="FunFam" id="2.10.25.10:FF:000033">
    <property type="entry name" value="Laminin subunit alpha 2"/>
    <property type="match status" value="1"/>
</dbReference>
<dbReference type="Pfam" id="PF07679">
    <property type="entry name" value="I-set"/>
    <property type="match status" value="8"/>
</dbReference>
<keyword evidence="14 23" id="KW-0424">Laminin EGF-like domain</keyword>
<dbReference type="CDD" id="cd05743">
    <property type="entry name" value="Ig_Perlecan_like"/>
    <property type="match status" value="1"/>
</dbReference>
<dbReference type="CDD" id="cd00054">
    <property type="entry name" value="EGF_CA"/>
    <property type="match status" value="3"/>
</dbReference>
<dbReference type="FunFam" id="2.10.25.10:FF:000307">
    <property type="entry name" value="Basement membrane-specific heparan sulfate proteoglycan core protein"/>
    <property type="match status" value="1"/>
</dbReference>
<dbReference type="SMART" id="SM00282">
    <property type="entry name" value="LamG"/>
    <property type="match status" value="3"/>
</dbReference>
<dbReference type="PROSITE" id="PS51115">
    <property type="entry name" value="LAMININ_IVA"/>
    <property type="match status" value="3"/>
</dbReference>
<keyword evidence="8" id="KW-0677">Repeat</keyword>
<feature type="domain" description="Laminin IV type A" evidence="30">
    <location>
        <begin position="767"/>
        <end position="944"/>
    </location>
</feature>
<feature type="domain" description="Ig-like" evidence="29">
    <location>
        <begin position="2249"/>
        <end position="2330"/>
    </location>
</feature>
<evidence type="ECO:0000313" key="31">
    <source>
        <dbReference type="EMBL" id="KAG9482677.1"/>
    </source>
</evidence>
<feature type="compositionally biased region" description="Pro residues" evidence="24">
    <location>
        <begin position="109"/>
        <end position="124"/>
    </location>
</feature>
<dbReference type="InterPro" id="IPR001791">
    <property type="entry name" value="Laminin_G"/>
</dbReference>
<feature type="domain" description="Ig-like" evidence="29">
    <location>
        <begin position="1491"/>
        <end position="1583"/>
    </location>
</feature>
<evidence type="ECO:0000256" key="18">
    <source>
        <dbReference type="ARBA" id="ARBA00059829"/>
    </source>
</evidence>
<feature type="domain" description="Laminin EGF-like" evidence="28">
    <location>
        <begin position="1028"/>
        <end position="1082"/>
    </location>
</feature>
<gene>
    <name evidence="31" type="ORF">GDO78_011370</name>
</gene>
<evidence type="ECO:0000256" key="8">
    <source>
        <dbReference type="ARBA" id="ARBA00022737"/>
    </source>
</evidence>
<dbReference type="FunFam" id="2.60.40.10:FF:000685">
    <property type="entry name" value="basement membrane-specific heparan sulfate proteoglycan core protein-like"/>
    <property type="match status" value="1"/>
</dbReference>
<keyword evidence="32" id="KW-1185">Reference proteome</keyword>
<accession>A0A8J6K7H3</accession>
<evidence type="ECO:0000256" key="10">
    <source>
        <dbReference type="ARBA" id="ARBA00022869"/>
    </source>
</evidence>
<feature type="compositionally biased region" description="Acidic residues" evidence="24">
    <location>
        <begin position="44"/>
        <end position="56"/>
    </location>
</feature>
<dbReference type="FunFam" id="2.10.25.10:FF:000185">
    <property type="entry name" value="basement membrane-specific heparan sulfate proteoglycan core protein-like"/>
    <property type="match status" value="1"/>
</dbReference>
<comment type="caution">
    <text evidence="21">Lacks conserved residue(s) required for the propagation of feature annotation.</text>
</comment>
<keyword evidence="12" id="KW-0325">Glycoprotein</keyword>
<dbReference type="InterPro" id="IPR013098">
    <property type="entry name" value="Ig_I-set"/>
</dbReference>
<dbReference type="SUPFAM" id="SSF49899">
    <property type="entry name" value="Concanavalin A-like lectins/glucanases"/>
    <property type="match status" value="3"/>
</dbReference>
<dbReference type="FunFam" id="2.10.25.10:FF:000542">
    <property type="entry name" value="Laminin-like protein epi-1"/>
    <property type="match status" value="1"/>
</dbReference>
<dbReference type="GO" id="GO:0005604">
    <property type="term" value="C:basement membrane"/>
    <property type="evidence" value="ECO:0007669"/>
    <property type="project" value="UniProtKB-SubCell"/>
</dbReference>
<feature type="domain" description="EGF-like" evidence="27">
    <location>
        <begin position="3507"/>
        <end position="3544"/>
    </location>
</feature>
<reference evidence="31" key="1">
    <citation type="thesis" date="2020" institute="ProQuest LLC" country="789 East Eisenhower Parkway, Ann Arbor, MI, USA">
        <title>Comparative Genomics and Chromosome Evolution.</title>
        <authorList>
            <person name="Mudd A.B."/>
        </authorList>
    </citation>
    <scope>NUCLEOTIDE SEQUENCE</scope>
    <source>
        <strain evidence="31">HN-11 Male</strain>
        <tissue evidence="31">Kidney and liver</tissue>
    </source>
</reference>
<dbReference type="FunFam" id="2.60.120.200:FF:000076">
    <property type="entry name" value="basement membrane-specific heparan sulfate proteoglycan core protein-like"/>
    <property type="match status" value="1"/>
</dbReference>
<dbReference type="PROSITE" id="PS50026">
    <property type="entry name" value="EGF_3"/>
    <property type="match status" value="4"/>
</dbReference>
<evidence type="ECO:0000256" key="22">
    <source>
        <dbReference type="PROSITE-ProRule" id="PRU00124"/>
    </source>
</evidence>
<comment type="function">
    <text evidence="16">Anti-angiogenic and anti-tumor peptide that inhibits endothelial cell migration, collagen-induced endothelial tube morphogenesis and blood vessel growth in the chorioallantoic membrane. Blocks endothelial cell adhesion to fibronectin and type I collagen. Anti-tumor agent in neovascularization. Interaction with its ligand, integrin alpha2/beta1, is required for the anti-angiogenic properties. Evokes a reduction in phosphorylation of receptor tyrosine kinases via alpha2/beta1 integrin-mediated activation of the tyrosine phosphatase, PTPN6.</text>
</comment>
<dbReference type="FunFam" id="4.10.400.10:FF:000034">
    <property type="entry name" value="Low-density lipoprotein receptor-related protein 2"/>
    <property type="match status" value="1"/>
</dbReference>
<dbReference type="SMART" id="SM00192">
    <property type="entry name" value="LDLa"/>
    <property type="match status" value="2"/>
</dbReference>
<dbReference type="InterPro" id="IPR000742">
    <property type="entry name" value="EGF"/>
</dbReference>
<keyword evidence="15" id="KW-0393">Immunoglobulin domain</keyword>
<keyword evidence="10" id="KW-0084">Basement membrane</keyword>
<dbReference type="SMART" id="SM00180">
    <property type="entry name" value="EGF_Lam"/>
    <property type="match status" value="8"/>
</dbReference>
<dbReference type="FunFam" id="2.60.40.10:FF:000644">
    <property type="entry name" value="Basement membrane-specific heparan sulfate proteoglycan core protein"/>
    <property type="match status" value="1"/>
</dbReference>
<comment type="subunit">
    <text evidence="19">Has a strong tendency to aggregate in dimers or stellate structures. Interacts with other basement membrane components such as laminin, prolargin and collagen type IV. Interacts with COL13A1. Interacts with FGFBP1. Interacts with VWA1. Interacts (via C-terminus) with ECM1 (via C-terminus). Interacts with SVEP1.</text>
</comment>
<evidence type="ECO:0000256" key="21">
    <source>
        <dbReference type="PROSITE-ProRule" id="PRU00076"/>
    </source>
</evidence>
<dbReference type="PROSITE" id="PS01209">
    <property type="entry name" value="LDLRA_1"/>
    <property type="match status" value="2"/>
</dbReference>
<dbReference type="InterPro" id="IPR007110">
    <property type="entry name" value="Ig-like_dom"/>
</dbReference>
<dbReference type="InterPro" id="IPR051170">
    <property type="entry name" value="Neural/epithelial_adhesion"/>
</dbReference>
<evidence type="ECO:0000256" key="20">
    <source>
        <dbReference type="ARBA" id="ARBA00071089"/>
    </source>
</evidence>
<feature type="domain" description="Ig-like" evidence="29">
    <location>
        <begin position="2344"/>
        <end position="2427"/>
    </location>
</feature>
<dbReference type="InterPro" id="IPR013783">
    <property type="entry name" value="Ig-like_fold"/>
</dbReference>
<dbReference type="GO" id="GO:0048732">
    <property type="term" value="P:gland development"/>
    <property type="evidence" value="ECO:0007669"/>
    <property type="project" value="UniProtKB-ARBA"/>
</dbReference>
<keyword evidence="9" id="KW-0106">Calcium</keyword>
<evidence type="ECO:0000256" key="5">
    <source>
        <dbReference type="ARBA" id="ARBA00022657"/>
    </source>
</evidence>
<dbReference type="SMART" id="SM00406">
    <property type="entry name" value="IGv"/>
    <property type="match status" value="7"/>
</dbReference>
<evidence type="ECO:0000256" key="3">
    <source>
        <dbReference type="ARBA" id="ARBA00022530"/>
    </source>
</evidence>
<evidence type="ECO:0000256" key="25">
    <source>
        <dbReference type="SAM" id="SignalP"/>
    </source>
</evidence>
<evidence type="ECO:0000256" key="12">
    <source>
        <dbReference type="ARBA" id="ARBA00023180"/>
    </source>
</evidence>
<keyword evidence="7 25" id="KW-0732">Signal</keyword>
<dbReference type="FunFam" id="2.60.40.10:FF:001104">
    <property type="entry name" value="Heparan sulfate proteoglycan 2"/>
    <property type="match status" value="1"/>
</dbReference>
<feature type="domain" description="EGF-like" evidence="27">
    <location>
        <begin position="3247"/>
        <end position="3284"/>
    </location>
</feature>
<dbReference type="SMART" id="SM00408">
    <property type="entry name" value="IGc2"/>
    <property type="match status" value="18"/>
</dbReference>
<dbReference type="Pfam" id="PF24973">
    <property type="entry name" value="EGF_LMN_ATRN"/>
    <property type="match status" value="3"/>
</dbReference>
<feature type="disulfide bond" evidence="23">
    <location>
        <begin position="997"/>
        <end position="1006"/>
    </location>
</feature>
<feature type="domain" description="Ig-like" evidence="29">
    <location>
        <begin position="2059"/>
        <end position="2139"/>
    </location>
</feature>
<feature type="domain" description="Laminin EGF-like" evidence="28">
    <location>
        <begin position="1096"/>
        <end position="1145"/>
    </location>
</feature>
<dbReference type="GO" id="GO:0005509">
    <property type="term" value="F:calcium ion binding"/>
    <property type="evidence" value="ECO:0007669"/>
    <property type="project" value="InterPro"/>
</dbReference>
<feature type="domain" description="Ig-like" evidence="29">
    <location>
        <begin position="2981"/>
        <end position="3057"/>
    </location>
</feature>
<dbReference type="FunFam" id="2.60.40.10:FF:002701">
    <property type="match status" value="3"/>
</dbReference>
<keyword evidence="2" id="KW-0964">Secreted</keyword>
<evidence type="ECO:0000259" key="28">
    <source>
        <dbReference type="PROSITE" id="PS50027"/>
    </source>
</evidence>
<comment type="caution">
    <text evidence="31">The sequence shown here is derived from an EMBL/GenBank/DDBJ whole genome shotgun (WGS) entry which is preliminary data.</text>
</comment>
<feature type="domain" description="Laminin IV type A" evidence="30">
    <location>
        <begin position="1172"/>
        <end position="1350"/>
    </location>
</feature>
<feature type="domain" description="Ig-like" evidence="29">
    <location>
        <begin position="1685"/>
        <end position="1769"/>
    </location>
</feature>
<feature type="compositionally biased region" description="Low complexity" evidence="24">
    <location>
        <begin position="93"/>
        <end position="108"/>
    </location>
</feature>
<dbReference type="PROSITE" id="PS50835">
    <property type="entry name" value="IG_LIKE"/>
    <property type="match status" value="18"/>
</dbReference>
<dbReference type="Proteomes" id="UP000770717">
    <property type="component" value="Unassembled WGS sequence"/>
</dbReference>
<dbReference type="GO" id="GO:0007420">
    <property type="term" value="P:brain development"/>
    <property type="evidence" value="ECO:0007669"/>
    <property type="project" value="UniProtKB-ARBA"/>
</dbReference>
<keyword evidence="13" id="KW-0654">Proteoglycan</keyword>
<dbReference type="InterPro" id="IPR036179">
    <property type="entry name" value="Ig-like_dom_sf"/>
</dbReference>
<dbReference type="InterPro" id="IPR013320">
    <property type="entry name" value="ConA-like_dom_sf"/>
</dbReference>
<evidence type="ECO:0000256" key="23">
    <source>
        <dbReference type="PROSITE-ProRule" id="PRU00460"/>
    </source>
</evidence>
<dbReference type="SMART" id="SM00409">
    <property type="entry name" value="IG"/>
    <property type="match status" value="18"/>
</dbReference>
<feature type="region of interest" description="Disordered" evidence="24">
    <location>
        <begin position="27"/>
        <end position="70"/>
    </location>
</feature>
<evidence type="ECO:0000256" key="1">
    <source>
        <dbReference type="ARBA" id="ARBA00004302"/>
    </source>
</evidence>
<dbReference type="Gene3D" id="2.10.25.10">
    <property type="entry name" value="Laminin"/>
    <property type="match status" value="11"/>
</dbReference>
<dbReference type="FunFam" id="2.60.40.10:FF:000032">
    <property type="entry name" value="palladin isoform X1"/>
    <property type="match status" value="1"/>
</dbReference>
<dbReference type="GO" id="GO:0001525">
    <property type="term" value="P:angiogenesis"/>
    <property type="evidence" value="ECO:0007669"/>
    <property type="project" value="UniProtKB-KW"/>
</dbReference>
<dbReference type="FunFam" id="2.10.25.10:FF:000454">
    <property type="entry name" value="Laminin subunit alpha 1"/>
    <property type="match status" value="1"/>
</dbReference>
<feature type="domain" description="Laminin EGF-like" evidence="28">
    <location>
        <begin position="1384"/>
        <end position="1433"/>
    </location>
</feature>
<dbReference type="SMART" id="SM00281">
    <property type="entry name" value="LamB"/>
    <property type="match status" value="3"/>
</dbReference>
<dbReference type="FunFam" id="2.60.40.10:FF:000709">
    <property type="entry name" value="basement membrane-specific heparan sulfate proteoglycan core protein"/>
    <property type="match status" value="1"/>
</dbReference>
<feature type="disulfide bond" evidence="22">
    <location>
        <begin position="143"/>
        <end position="155"/>
    </location>
</feature>
<comment type="function">
    <text evidence="18">Integral component of basement membranes. Component of the glomerular basement membrane (GBM), responsible for the fixed negative electrostatic membrane charge, and which provides a barrier which is both size- and charge-selective. It serves as an attachment substrate for cells. Plays essential roles in vascularization. Critical for normal heart development and for regulating the vascular response to injury. Also required for avascular cartilage development.</text>
</comment>
<organism evidence="31 32">
    <name type="scientific">Eleutherodactylus coqui</name>
    <name type="common">Puerto Rican coqui</name>
    <dbReference type="NCBI Taxonomy" id="57060"/>
    <lineage>
        <taxon>Eukaryota</taxon>
        <taxon>Metazoa</taxon>
        <taxon>Chordata</taxon>
        <taxon>Craniata</taxon>
        <taxon>Vertebrata</taxon>
        <taxon>Euteleostomi</taxon>
        <taxon>Amphibia</taxon>
        <taxon>Batrachia</taxon>
        <taxon>Anura</taxon>
        <taxon>Neobatrachia</taxon>
        <taxon>Hyloidea</taxon>
        <taxon>Eleutherodactylidae</taxon>
        <taxon>Eleutherodactylinae</taxon>
        <taxon>Eleutherodactylus</taxon>
        <taxon>Eleutherodactylus</taxon>
    </lineage>
</organism>
<feature type="disulfide bond" evidence="22">
    <location>
        <begin position="206"/>
        <end position="221"/>
    </location>
</feature>
<feature type="domain" description="Ig-like" evidence="29">
    <location>
        <begin position="1870"/>
        <end position="1952"/>
    </location>
</feature>
<dbReference type="CDD" id="cd00110">
    <property type="entry name" value="LamG"/>
    <property type="match status" value="3"/>
</dbReference>
<dbReference type="InterPro" id="IPR000034">
    <property type="entry name" value="Laminin_IV"/>
</dbReference>
<dbReference type="PROSITE" id="PS01248">
    <property type="entry name" value="EGF_LAM_1"/>
    <property type="match status" value="6"/>
</dbReference>
<comment type="function">
    <text evidence="17">Has anti-angiogenic properties that require binding of calcium ions for full activity.</text>
</comment>
<dbReference type="PROSITE" id="PS01186">
    <property type="entry name" value="EGF_2"/>
    <property type="match status" value="3"/>
</dbReference>
<feature type="disulfide bond" evidence="23">
    <location>
        <begin position="1096"/>
        <end position="1108"/>
    </location>
</feature>
<feature type="domain" description="Ig-like" evidence="29">
    <location>
        <begin position="2631"/>
        <end position="2711"/>
    </location>
</feature>
<dbReference type="FunFam" id="2.60.120.200:FF:000072">
    <property type="entry name" value="basement membrane-specific heparan sulfate proteoglycan core protein-like"/>
    <property type="match status" value="1"/>
</dbReference>
<dbReference type="InterPro" id="IPR003598">
    <property type="entry name" value="Ig_sub2"/>
</dbReference>
<evidence type="ECO:0000256" key="2">
    <source>
        <dbReference type="ARBA" id="ARBA00022525"/>
    </source>
</evidence>
<dbReference type="CDD" id="cd00096">
    <property type="entry name" value="Ig"/>
    <property type="match status" value="4"/>
</dbReference>
<dbReference type="GO" id="GO:0030154">
    <property type="term" value="P:cell differentiation"/>
    <property type="evidence" value="ECO:0007669"/>
    <property type="project" value="UniProtKB-ARBA"/>
</dbReference>
<dbReference type="InterPro" id="IPR036055">
    <property type="entry name" value="LDL_receptor-like_sf"/>
</dbReference>
<dbReference type="Gene3D" id="2.60.120.200">
    <property type="match status" value="3"/>
</dbReference>
<name>A0A8J6K7H3_ELECQ</name>
<dbReference type="CDD" id="cd00055">
    <property type="entry name" value="EGF_Lam"/>
    <property type="match status" value="8"/>
</dbReference>
<evidence type="ECO:0000259" key="30">
    <source>
        <dbReference type="PROSITE" id="PS51115"/>
    </source>
</evidence>
<dbReference type="EMBL" id="WNTK01000006">
    <property type="protein sequence ID" value="KAG9482677.1"/>
    <property type="molecule type" value="Genomic_DNA"/>
</dbReference>
<feature type="domain" description="Laminin IV type A" evidence="30">
    <location>
        <begin position="363"/>
        <end position="546"/>
    </location>
</feature>
<feature type="disulfide bond" evidence="23">
    <location>
        <begin position="1066"/>
        <end position="1080"/>
    </location>
</feature>
<feature type="domain" description="EGF-like" evidence="27">
    <location>
        <begin position="3546"/>
        <end position="3579"/>
    </location>
</feature>
<dbReference type="Pfam" id="PF13927">
    <property type="entry name" value="Ig_3"/>
    <property type="match status" value="10"/>
</dbReference>
<dbReference type="PROSITE" id="PS50025">
    <property type="entry name" value="LAM_G_DOMAIN"/>
    <property type="match status" value="3"/>
</dbReference>
<dbReference type="Pfam" id="PF00053">
    <property type="entry name" value="EGF_laminin"/>
    <property type="match status" value="6"/>
</dbReference>
<evidence type="ECO:0000256" key="24">
    <source>
        <dbReference type="SAM" id="MobiDB-lite"/>
    </source>
</evidence>
<feature type="signal peptide" evidence="25">
    <location>
        <begin position="1"/>
        <end position="16"/>
    </location>
</feature>
<feature type="chain" id="PRO_5035229692" description="Basement membrane-specific heparan sulfate proteoglycan core protein" evidence="25">
    <location>
        <begin position="17"/>
        <end position="3794"/>
    </location>
</feature>
<feature type="disulfide bond" evidence="22">
    <location>
        <begin position="150"/>
        <end position="168"/>
    </location>
</feature>
<dbReference type="Pfam" id="PF00057">
    <property type="entry name" value="Ldl_recept_a"/>
    <property type="match status" value="2"/>
</dbReference>
<dbReference type="PANTHER" id="PTHR12231:SF267">
    <property type="entry name" value="BASEMENT MEMBRANE-SPECIFIC HEPARAN SULFATE PROTEOGLYCAN CORE PROTEIN"/>
    <property type="match status" value="1"/>
</dbReference>
<feature type="disulfide bond" evidence="21">
    <location>
        <begin position="3315"/>
        <end position="3324"/>
    </location>
</feature>
<feature type="domain" description="Laminin EGF-like" evidence="28">
    <location>
        <begin position="978"/>
        <end position="1027"/>
    </location>
</feature>
<dbReference type="InterPro" id="IPR003599">
    <property type="entry name" value="Ig_sub"/>
</dbReference>
<dbReference type="GO" id="GO:0005796">
    <property type="term" value="C:Golgi lumen"/>
    <property type="evidence" value="ECO:0007669"/>
    <property type="project" value="UniProtKB-ARBA"/>
</dbReference>
<comment type="subcellular location">
    <subcellularLocation>
        <location evidence="1">Secreted</location>
        <location evidence="1">Extracellular space</location>
        <location evidence="1">Extracellular matrix</location>
        <location evidence="1">Basement membrane</location>
    </subcellularLocation>
</comment>
<sequence>MIVAYLLLAVLQVTHCSRVLDEVYFPESEVETRPGPQRWGYGDLGDDEDFMADEASGDDHGSSEVGSGVTEGITTASTSTISSFYTETPEPDITSPPVTTRPIITRRPSSPPPPIIYTRPPPVATTPFKPITAKLPIDGPRLCRREEARCPNGQCIPREYLCDGERDCKDGSDEINCATKGPSDMCAPDQFICVQSRTCIPASYQCDEEADCPDRSDEIGCSPPQVITPPEESIMASRGDTVRFTCVAIGIPTPIITWRLNWGHIPTSGRVSMSSENGHGTLIIRDVKEADQGAYTCEAINAKGMVFGIPDGVLSLKPSRGPCPEDNFHVEATSKCIPCFCFGVAKVCYQTGRYRNQIRLRFDIEDDFKGVNVTSPQGFPPLSSNQLQIDTNVEEFQLVDLSRRFLSHDSFWTLPSQFLGNKVDSYGGSIRYKVRYGLTRGQSEPVRKPDVVLIGNGQKLIYRVQSSTQPTSVNQRVVQFTEEHWQHESGATVTREDLLMTLQNLEALMIQTIYDNKMASVGLSDIVMDTTSVEYTQLGVALGVEECRCPTGYSGLSCEVCSPQFERVPGGPFLGTCAGCNCNGHASSCDSETGYCMNCQHNTEGPQCNKCKQGFFGDPTRGTADACRACPCPLMDPRRRYSDTCFLDTDGQPTCDNCVEGYTGRRCERCAVGYEGDPMKPGGRCVKTSAGQTGICDERGSAVSTPNACVCKPHVSGKLCNECKSGTFYLSDKNPDGCLKCFCMGVTRECSSSYWNRDQVRSTYDSHERAPFSISTATSTRTFSEGISVTGPSELTFSAFNSIPQDVYYWVLPERFKGDKVTSYGGELRYTITYEAVLEARPVDSQPYVILQGNGIFLEHYANIQTPPGFPITITVPFRESSWRRTDGQDATREHLLMALADIDVLMIRASHAERMIESRISNIHMDIAVPHSTGLQQAIEVEQCACPIGYTGPSCQDCDIGYTRSTSGLYLGTCERCQCSGHSTECDGETGECLNCQHNTEGAKCERCKPGFYGDPRRGSPGDCQPCPCRGTSSQYFGTCFLDTDSLPTCDSCPVGYVGRQCERCAPGYRGDPTRGQPCTTSSGPGPDPGPGTGCHCDLRGSISNTCDSRRQCPCKAHVEGLSCSTCRPNHFYLNADNPDGCLPCFCMGVTQQCSSSSYHRELITSPFLPGNFQNFALVNRQRSVRITTGFVVEMSIHGPQMSYRQFDQLGQESFYWQLPENYQGDKVTSYGGTLRYTLTYISGVRGSPLPDADVQITGNDITLVAYQTELRSRESKTFEIAFRESQWKRPDGQQATREHLMMVLADLDEILIRASYSNDMISAGITGVSMETAGPSYTSLPQALEVEECRCPPGYKGLSCQDCAPGYTRTGGGLYLGHCEPCDCNGHSDTCHPETGVCLNCLHNTAGEFCEKCAPGFYGDATAGTPEDCQPCACPLSDPENQFSKTCEPDGAGGYRCTACPIGYTGQYCERCAPGYNGNPNIRGQKCIPEDRLSHFIVRIYPEKKTVSAGSEFSLRCQGSGDPPYYYHWSREDGRTITAISQLREKGEVLHFPSLQPSDSGVYICTCRNYNYVNTSRAEILVHAAPIRPITVTVEEQRVQTVRQGTDVTFICTAKSTSPAYTLVWTRQNNGKLPERAMDFNGILTIRNVHPEDAGIYICTGSNMFDMDEGNATLYVQAGAGTPPVAVIEPRQLSVQQGQPAEFRCTATGNPLPVVEWTGGQNGDLSSRASVHGGVLRFASAQLSDEGQYTCRVHNSFGQHIARADLRVHSGNLPDVQVSPERTEVREGDTARLYCRALGSPTPTISWRKQDGILPAQVQTERTDISTLLIPAITAADAGVYLCVGTNSAGSSQRPIEVVVVRASPAAPLLRIEPSSDNMLEGQTVELNCVVASYPQAAVTWHRPGRPLSPNHQVYGSRLRILQASSDDSGEYICRVTNGAGTQQASIIITINRVPIPSENVPVLRIESSSGTLVEGQNLELDCQVSGYPGAEVTWYRPGTPLSPNHQVSGSRLRILQASAADSGEYICRVTTGTVTQQASTFITVTRISSDPSGFVPALRIEPSSNSVAEGQTLELNCIISGSPNTAVTWHRKGQPLSPNHQVSGSRLRIQQASVADSGEYICRVTSGAVTRQATITVTISRALGPLHSGITPTIRLESPSSALSEGQTVVLNCVVEGQTNQEVLWYRQGQSLSSNHQVSGSRLRILNASPQDSGEYICQVSGASGIKAASISVSIEGSRHNSGISGAISLEPTSKTVEEGQNLELSCLIEGLAGHSVTWHRSHGRPLSSNHQVAGPRMRIVQATTADSGEYICRVNTGSGIQEAVIMVIVQRTAQVPANHPTPILIEKTPGPVTEGQTVDLNCAVIGNPDAAVTWMRPGASFSPNHQISGSRLRIIQASSVDSGEYVCRYNAPSGIQKASIIINVGTGAQKVYRLETPVISINPPSATIRRGINATFKCHVHKGAQPVRVTWKMGQNQPLQDNVHISSNGSIITIVEANYRNQGSYRCMASNVYGAVDSAVTLVVEGRPTVSVIPQGPVKVNMGETIYLECSGVGDPRPVVSWRRTGSRQIIQQQNHVPLDSHAVLQIPSAKPDDSGSYTCVGHNPAGSTQVHVDVLVEDRVLKPSAPVAAVEQTVQVVLAGETATLRCSATGNPIPTITWSKLRAPLPWQHQIVNNSLIIPRVAQQDSGQYICNASNADGHSEVFITLDVENPPYATTLPDELSVSVGEPIRLQCLAHGTPPLRYQWTKVNGSLSRSADVRDGVLHINHAAATDAGTYRCAVTNKVGESVALSQISVLAPFSVRVSPQIDTKAVSDTSEFTCTVLGDPRARIQWIKEGGELPSNHKVDGTTLRISNLERGNEGVYTCKAVSRFGQFQDSGKLVVQVLPKVRINIRTSVQTVLAGNSVEFECLAIGDPRAKVTWSKVGSRLPNDAVISGGTLRIEQVKQTDAGQYRCTVTNDVGEVQSHVILHVQSVPQIAAQPEMKEITTGSIAVFPCLASGFPVPEITWTKLEGDLPTDARIENNILTIPLVKPEDAGTYVCTAANRQGRVTAFSMLKVRERVVPYFSGNPQSYLALPSLKDAHKKFEVKITFRPDNADALILYSGMLVYSGQKKSKGADFMSFGLVGGRPEFRFDAGSGMATIRYPIPISLGEFHTVTLHRNLNQGSMVVDNQTPVNGTSQGKFQGLDLNEELYLGGYPNFEAVSKTDLSRGFVGCVRQLVIQGEEVIFKDLDLSANGISNCPTCRDRPCKNRGICRDSESSSYVCDCSPGFAGSNCEHSQALHCHPDACGPDATCINHADGTRYTCRCHLGKSGEKCMDGVMVNTPSFNGEISYISYPSLTNIHNELRVDLEFKPLSPNGLLFFSGGKDSPVEDFVSLTMAGGFLEFRYELGSGLAILRSADPITLGQWHKASAERIHKDGTLQVDRAPPVKRSSPGKSLGLNLKTLMYLGGVDRSVDLPSAVNFTQPYQGCIGEVSINGKKVDISYSFVESHSISQCYDSSPCDRMPCLHGGRCMPTGEYEYQCLCRDGFKGDRCETHEDRCQIHNPCLNGGTCKENKCYCPEGFSGTYCERGAAATNLDDGVHEGSGGNDAPGVYGSSFFGDSYVALPKQIFPRSRPDSPETIELELRTTSTDGVILWQGMEEKDQGGREKDFISLGLRDGHLLFSYQLGSGEANIVTEDPINDGEWHKITAIREGKTGAIHIDGEEVITGSSPGKNIMVDTKGKVYLGGAPDVKLMTGGKFSTGITGCIKNLVLLNARPSPQLHQPIDLKHHAETAHNTRECPS</sequence>
<feature type="domain" description="Ig-like" evidence="29">
    <location>
        <begin position="2804"/>
        <end position="2887"/>
    </location>
</feature>
<keyword evidence="3" id="KW-0272">Extracellular matrix</keyword>
<keyword evidence="6" id="KW-0479">Metal-binding</keyword>
<feature type="domain" description="Ig-like" evidence="29">
    <location>
        <begin position="2441"/>
        <end position="2527"/>
    </location>
</feature>